<dbReference type="OrthoDB" id="1751331at2759"/>
<dbReference type="InterPro" id="IPR013955">
    <property type="entry name" value="Rep_factor-A_C"/>
</dbReference>
<keyword evidence="3" id="KW-1185">Reference proteome</keyword>
<evidence type="ECO:0000259" key="1">
    <source>
        <dbReference type="Pfam" id="PF08646"/>
    </source>
</evidence>
<dbReference type="Proteomes" id="UP001140011">
    <property type="component" value="Unassembled WGS sequence"/>
</dbReference>
<name>A0A9W8LCU0_9FUNG</name>
<sequence>MSYVMSTATEQFNFVKLASLADTEKDQVVDILGMIKGTGDTSELLGGSSYDKKTMYKLVIIDKPAPIESVVAFKGMRVGYFNGHILSLTQMGSMKVNPDFEKAKTLCDWYKAEGSKITFKSISSSSNTGSSMTRSLQLMTVVQVSTMLNGTTDMVILFMVQGKVSNIYSASLVYDSCSDNNCGGTVSQAVASNEWICKTCKRKWPNPKYVYNFLFDICDSTSQTRLQCLGKIGDILLDAAASKMAELQHHDDMAFGEKIASAKNKAYIFKCKARSDTFLGIARMIISVLDIHKIV</sequence>
<protein>
    <submittedName>
        <fullName evidence="2">Replication factor A protein 1</fullName>
    </submittedName>
</protein>
<evidence type="ECO:0000313" key="2">
    <source>
        <dbReference type="EMBL" id="KAJ2755695.1"/>
    </source>
</evidence>
<dbReference type="Gene3D" id="2.40.50.140">
    <property type="entry name" value="Nucleic acid-binding proteins"/>
    <property type="match status" value="2"/>
</dbReference>
<reference evidence="2" key="1">
    <citation type="submission" date="2022-07" db="EMBL/GenBank/DDBJ databases">
        <title>Phylogenomic reconstructions and comparative analyses of Kickxellomycotina fungi.</title>
        <authorList>
            <person name="Reynolds N.K."/>
            <person name="Stajich J.E."/>
            <person name="Barry K."/>
            <person name="Grigoriev I.V."/>
            <person name="Crous P."/>
            <person name="Smith M.E."/>
        </authorList>
    </citation>
    <scope>NUCLEOTIDE SEQUENCE</scope>
    <source>
        <strain evidence="2">BCRC 34297</strain>
    </source>
</reference>
<organism evidence="2 3">
    <name type="scientific">Coemansia pectinata</name>
    <dbReference type="NCBI Taxonomy" id="1052879"/>
    <lineage>
        <taxon>Eukaryota</taxon>
        <taxon>Fungi</taxon>
        <taxon>Fungi incertae sedis</taxon>
        <taxon>Zoopagomycota</taxon>
        <taxon>Kickxellomycotina</taxon>
        <taxon>Kickxellomycetes</taxon>
        <taxon>Kickxellales</taxon>
        <taxon>Kickxellaceae</taxon>
        <taxon>Coemansia</taxon>
    </lineage>
</organism>
<dbReference type="SUPFAM" id="SSF50249">
    <property type="entry name" value="Nucleic acid-binding proteins"/>
    <property type="match status" value="2"/>
</dbReference>
<dbReference type="EMBL" id="JANBUH010000052">
    <property type="protein sequence ID" value="KAJ2755695.1"/>
    <property type="molecule type" value="Genomic_DNA"/>
</dbReference>
<comment type="caution">
    <text evidence="2">The sequence shown here is derived from an EMBL/GenBank/DDBJ whole genome shotgun (WGS) entry which is preliminary data.</text>
</comment>
<proteinExistence type="predicted"/>
<gene>
    <name evidence="2" type="primary">RFA1_2</name>
    <name evidence="2" type="ORF">GGI19_001448</name>
</gene>
<evidence type="ECO:0000313" key="3">
    <source>
        <dbReference type="Proteomes" id="UP001140011"/>
    </source>
</evidence>
<dbReference type="InterPro" id="IPR012340">
    <property type="entry name" value="NA-bd_OB-fold"/>
</dbReference>
<dbReference type="Pfam" id="PF08646">
    <property type="entry name" value="Rep_fac-A_C"/>
    <property type="match status" value="1"/>
</dbReference>
<feature type="domain" description="Replication factor A C-terminal" evidence="1">
    <location>
        <begin position="158"/>
        <end position="294"/>
    </location>
</feature>
<dbReference type="AlphaFoldDB" id="A0A9W8LCU0"/>
<accession>A0A9W8LCU0</accession>